<dbReference type="Pfam" id="PF00535">
    <property type="entry name" value="Glycos_transf_2"/>
    <property type="match status" value="1"/>
</dbReference>
<dbReference type="Proteomes" id="UP000183129">
    <property type="component" value="Unassembled WGS sequence"/>
</dbReference>
<name>A0A1I2G6L0_9SPHI</name>
<dbReference type="InterPro" id="IPR001173">
    <property type="entry name" value="Glyco_trans_2-like"/>
</dbReference>
<evidence type="ECO:0000256" key="4">
    <source>
        <dbReference type="SAM" id="Phobius"/>
    </source>
</evidence>
<keyword evidence="4" id="KW-0812">Transmembrane</keyword>
<dbReference type="GO" id="GO:0016757">
    <property type="term" value="F:glycosyltransferase activity"/>
    <property type="evidence" value="ECO:0007669"/>
    <property type="project" value="UniProtKB-KW"/>
</dbReference>
<dbReference type="SUPFAM" id="SSF53448">
    <property type="entry name" value="Nucleotide-diphospho-sugar transferases"/>
    <property type="match status" value="1"/>
</dbReference>
<reference evidence="6 7" key="1">
    <citation type="submission" date="2016-10" db="EMBL/GenBank/DDBJ databases">
        <authorList>
            <person name="de Groot N.N."/>
        </authorList>
    </citation>
    <scope>NUCLEOTIDE SEQUENCE [LARGE SCALE GENOMIC DNA]</scope>
    <source>
        <strain evidence="6 7">ATCC 51969</strain>
    </source>
</reference>
<dbReference type="EMBL" id="FONS01000005">
    <property type="protein sequence ID" value="SFF13354.1"/>
    <property type="molecule type" value="Genomic_DNA"/>
</dbReference>
<proteinExistence type="inferred from homology"/>
<accession>A0A1I2G6L0</accession>
<keyword evidence="2" id="KW-0328">Glycosyltransferase</keyword>
<dbReference type="PANTHER" id="PTHR43179">
    <property type="entry name" value="RHAMNOSYLTRANSFERASE WBBL"/>
    <property type="match status" value="1"/>
</dbReference>
<keyword evidence="4" id="KW-0472">Membrane</keyword>
<dbReference type="STRING" id="34086.SAMN04488084_104136"/>
<gene>
    <name evidence="6" type="ORF">SAMN03003324_02549</name>
</gene>
<feature type="domain" description="Glycosyltransferase 2-like" evidence="5">
    <location>
        <begin position="11"/>
        <end position="170"/>
    </location>
</feature>
<dbReference type="AlphaFoldDB" id="A0A1I2G6L0"/>
<dbReference type="PANTHER" id="PTHR43179:SF12">
    <property type="entry name" value="GALACTOFURANOSYLTRANSFERASE GLFT2"/>
    <property type="match status" value="1"/>
</dbReference>
<keyword evidence="3" id="KW-0808">Transferase</keyword>
<keyword evidence="4" id="KW-1133">Transmembrane helix</keyword>
<evidence type="ECO:0000256" key="3">
    <source>
        <dbReference type="ARBA" id="ARBA00022679"/>
    </source>
</evidence>
<comment type="similarity">
    <text evidence="1">Belongs to the glycosyltransferase 2 family.</text>
</comment>
<organism evidence="6 7">
    <name type="scientific">Pedobacter antarcticus</name>
    <dbReference type="NCBI Taxonomy" id="34086"/>
    <lineage>
        <taxon>Bacteria</taxon>
        <taxon>Pseudomonadati</taxon>
        <taxon>Bacteroidota</taxon>
        <taxon>Sphingobacteriia</taxon>
        <taxon>Sphingobacteriales</taxon>
        <taxon>Sphingobacteriaceae</taxon>
        <taxon>Pedobacter</taxon>
    </lineage>
</organism>
<evidence type="ECO:0000256" key="1">
    <source>
        <dbReference type="ARBA" id="ARBA00006739"/>
    </source>
</evidence>
<feature type="transmembrane region" description="Helical" evidence="4">
    <location>
        <begin position="253"/>
        <end position="275"/>
    </location>
</feature>
<dbReference type="CDD" id="cd04186">
    <property type="entry name" value="GT_2_like_c"/>
    <property type="match status" value="1"/>
</dbReference>
<dbReference type="InterPro" id="IPR029044">
    <property type="entry name" value="Nucleotide-diphossugar_trans"/>
</dbReference>
<dbReference type="RefSeq" id="WP_074963999.1">
    <property type="nucleotide sequence ID" value="NZ_FONS01000005.1"/>
</dbReference>
<dbReference type="Gene3D" id="3.90.550.10">
    <property type="entry name" value="Spore Coat Polysaccharide Biosynthesis Protein SpsA, Chain A"/>
    <property type="match status" value="1"/>
</dbReference>
<evidence type="ECO:0000313" key="7">
    <source>
        <dbReference type="Proteomes" id="UP000183129"/>
    </source>
</evidence>
<evidence type="ECO:0000256" key="2">
    <source>
        <dbReference type="ARBA" id="ARBA00022676"/>
    </source>
</evidence>
<protein>
    <recommendedName>
        <fullName evidence="5">Glycosyltransferase 2-like domain-containing protein</fullName>
    </recommendedName>
</protein>
<evidence type="ECO:0000259" key="5">
    <source>
        <dbReference type="Pfam" id="PF00535"/>
    </source>
</evidence>
<evidence type="ECO:0000313" key="6">
    <source>
        <dbReference type="EMBL" id="SFF13354.1"/>
    </source>
</evidence>
<sequence length="312" mass="35431">MPKPVALILLNWNTPEYTASCITSVQQNCDAADYDLIIADNGSTDGSLGKLRTQFPDLIFIDNQTNLGYAGGNNTALQYALDHGYTYSLVMNNDTTVGPGMIRGLMNHLDQHPRAAAAQPAIYWMHEPEKLWNAEGRFQQITGKVYAVKKPTTKEMILAEWLTGCCILLRNTVLKECGLFNSRFFLYYEDVELSFRLRAAGYELHYLPNLSMYHEAGASGKVSAQKEGTLNPVIHYYVSRNHLWFLRKYGNPLFYPVMFLFYTPYYTALLTYFLLRGRKKKALSLFNGLKDGLFESEKVIWPKIGTALKPNS</sequence>